<reference evidence="1 2" key="1">
    <citation type="submission" date="2014-02" db="EMBL/GenBank/DDBJ databases">
        <authorList>
            <person name="Sears C."/>
            <person name="Carroll K."/>
            <person name="Sack B.R."/>
            <person name="Qadri F."/>
            <person name="Myers L.L."/>
            <person name="Chung G.-T."/>
            <person name="Escheverria P."/>
            <person name="Fraser C.M."/>
            <person name="Sadzewicz L."/>
            <person name="Shefchek K.A."/>
            <person name="Tallon L."/>
            <person name="Das S.P."/>
            <person name="Daugherty S."/>
            <person name="Mongodin E.F."/>
        </authorList>
    </citation>
    <scope>NUCLEOTIDE SEQUENCE [LARGE SCALE GENOMIC DNA]</scope>
    <source>
        <strain evidence="1 2">3783N1-6</strain>
    </source>
</reference>
<dbReference type="Proteomes" id="UP000021175">
    <property type="component" value="Unassembled WGS sequence"/>
</dbReference>
<organism evidence="1 2">
    <name type="scientific">Bacteroides fragilis str. 3783N1-6</name>
    <dbReference type="NCBI Taxonomy" id="1339310"/>
    <lineage>
        <taxon>Bacteria</taxon>
        <taxon>Pseudomonadati</taxon>
        <taxon>Bacteroidota</taxon>
        <taxon>Bacteroidia</taxon>
        <taxon>Bacteroidales</taxon>
        <taxon>Bacteroidaceae</taxon>
        <taxon>Bacteroides</taxon>
    </lineage>
</organism>
<accession>A0AB73ASH3</accession>
<name>A0AB73ASH3_BACFG</name>
<evidence type="ECO:0000313" key="2">
    <source>
        <dbReference type="Proteomes" id="UP000021175"/>
    </source>
</evidence>
<gene>
    <name evidence="1" type="ORF">M119_4937</name>
</gene>
<dbReference type="EMBL" id="JGEU01000023">
    <property type="protein sequence ID" value="EYB11990.1"/>
    <property type="molecule type" value="Genomic_DNA"/>
</dbReference>
<comment type="caution">
    <text evidence="1">The sequence shown here is derived from an EMBL/GenBank/DDBJ whole genome shotgun (WGS) entry which is preliminary data.</text>
</comment>
<evidence type="ECO:0000313" key="1">
    <source>
        <dbReference type="EMBL" id="EYB11990.1"/>
    </source>
</evidence>
<sequence>MQLIIFLTDNGVKSWDEWHRAHTDAARGECRYRKRCPVYERNRHLMNNK</sequence>
<dbReference type="AlphaFoldDB" id="A0AB73ASH3"/>
<protein>
    <submittedName>
        <fullName evidence="1">Uncharacterized protein</fullName>
    </submittedName>
</protein>
<proteinExistence type="predicted"/>